<dbReference type="HAMAP" id="MF_01463_B">
    <property type="entry name" value="SecD_B"/>
    <property type="match status" value="1"/>
</dbReference>
<evidence type="ECO:0000256" key="7">
    <source>
        <dbReference type="ARBA" id="ARBA00023010"/>
    </source>
</evidence>
<dbReference type="RefSeq" id="WP_026821451.1">
    <property type="nucleotide sequence ID" value="NZ_CP038613.1"/>
</dbReference>
<evidence type="ECO:0000256" key="10">
    <source>
        <dbReference type="ARBA" id="ARBA00068220"/>
    </source>
</evidence>
<evidence type="ECO:0000259" key="14">
    <source>
        <dbReference type="Pfam" id="PF21760"/>
    </source>
</evidence>
<evidence type="ECO:0000259" key="12">
    <source>
        <dbReference type="Pfam" id="PF02355"/>
    </source>
</evidence>
<keyword evidence="3 11" id="KW-1003">Cell membrane</keyword>
<evidence type="ECO:0000313" key="17">
    <source>
        <dbReference type="EMBL" id="WGM01066.1"/>
    </source>
</evidence>
<evidence type="ECO:0000256" key="9">
    <source>
        <dbReference type="ARBA" id="ARBA00060774"/>
    </source>
</evidence>
<dbReference type="SUPFAM" id="SSF82866">
    <property type="entry name" value="Multidrug efflux transporter AcrB transmembrane domain"/>
    <property type="match status" value="1"/>
</dbReference>
<dbReference type="Proteomes" id="UP001177592">
    <property type="component" value="Chromosome"/>
</dbReference>
<evidence type="ECO:0000256" key="1">
    <source>
        <dbReference type="ARBA" id="ARBA00004651"/>
    </source>
</evidence>
<dbReference type="EMBL" id="CP123504">
    <property type="protein sequence ID" value="WGM01066.1"/>
    <property type="molecule type" value="Genomic_DNA"/>
</dbReference>
<dbReference type="InterPro" id="IPR005791">
    <property type="entry name" value="SecD"/>
</dbReference>
<dbReference type="GO" id="GO:0006605">
    <property type="term" value="P:protein targeting"/>
    <property type="evidence" value="ECO:0007669"/>
    <property type="project" value="UniProtKB-UniRule"/>
</dbReference>
<dbReference type="InterPro" id="IPR055344">
    <property type="entry name" value="SecD_SecF_C_bact"/>
</dbReference>
<evidence type="ECO:0000259" key="15">
    <source>
        <dbReference type="Pfam" id="PF22599"/>
    </source>
</evidence>
<sequence>MLNRYPLWKYLMLIAALLIGLLYALPNLYGEDPAVQITGVRGTAANEQTMDQVRNILKKEKIESKSIVLENGVILARFDNPDVQLHARETLVAGLGEQYIVALNLAPATPHWLRALGGEPMKLGLDLRGGVHFLMEVDIETALSKLQEQNMDGLRSDLREKGIPYSTIRKIDNYGVEIRFRDDNDRSQAESYLTPRYRDLVFTTGNNNILTAVMTDERIREARNYAVSQNINIIRNRVNQLGVAEPLVQRQGASRIVVELPGIQDTARAKEILGATATLEFRLVNVGIDSSAIQRGHIPGDSEIKYTRDGEPVVLYKRVILTGDHITDSTSDLDEMGSPQVSIGLDSVGGSIMSDFTRDNQDKLMATLFVEYKDSGRKDANGRAILVKDEKVINVARISARFGSKFRITGISNPTEARQLSLLLRAGALIAPIQIVEERTIGPTLGLQNIEQGMKASLAGLLASVLFMIIYYRKFGLIASSALLANLILIMGIMSLLPGATLTMPGIAGIVLTLAVAVDANVLINERIKEELKNGRSIQQAIHEGYKGAFSSILDANLTTVITATILYAVGTGSIKGFAITTAIGIATSMFTAIVGTRAIVNLLYGGKRIKKLSI</sequence>
<keyword evidence="19" id="KW-1185">Reference proteome</keyword>
<dbReference type="InterPro" id="IPR054384">
    <property type="entry name" value="SecDF_P1_head"/>
</dbReference>
<name>D2TW99_9GAMM</name>
<comment type="subunit">
    <text evidence="11">Forms a complex with SecF. Part of the essential Sec protein translocation apparatus which comprises SecA, SecYEG and auxiliary proteins SecDF-YajC and YidC.</text>
</comment>
<dbReference type="FunFam" id="1.20.1640.10:FF:000004">
    <property type="entry name" value="Protein translocase subunit SecD"/>
    <property type="match status" value="1"/>
</dbReference>
<keyword evidence="5 11" id="KW-0653">Protein transport</keyword>
<dbReference type="Pfam" id="PF13721">
    <property type="entry name" value="SecD-TM1"/>
    <property type="match status" value="1"/>
</dbReference>
<evidence type="ECO:0000256" key="11">
    <source>
        <dbReference type="HAMAP-Rule" id="MF_01463"/>
    </source>
</evidence>
<feature type="domain" description="Protein translocase subunit SecDF P1" evidence="14">
    <location>
        <begin position="227"/>
        <end position="285"/>
    </location>
</feature>
<comment type="similarity">
    <text evidence="9 11">Belongs to the SecD/SecF family. SecD subfamily.</text>
</comment>
<dbReference type="EMBL" id="CP123523">
    <property type="protein sequence ID" value="WGM05152.1"/>
    <property type="molecule type" value="Genomic_DNA"/>
</dbReference>
<evidence type="ECO:0000259" key="13">
    <source>
        <dbReference type="Pfam" id="PF13721"/>
    </source>
</evidence>
<dbReference type="InterPro" id="IPR048631">
    <property type="entry name" value="SecD_1st"/>
</dbReference>
<dbReference type="PANTHER" id="PTHR30081:SF1">
    <property type="entry name" value="PROTEIN TRANSLOCASE SUBUNIT SECD"/>
    <property type="match status" value="1"/>
</dbReference>
<keyword evidence="4 11" id="KW-0812">Transmembrane</keyword>
<comment type="caution">
    <text evidence="11">Lacks conserved residue(s) required for the propagation of feature annotation.</text>
</comment>
<evidence type="ECO:0000256" key="8">
    <source>
        <dbReference type="ARBA" id="ARBA00023136"/>
    </source>
</evidence>
<feature type="transmembrane region" description="Helical" evidence="11">
    <location>
        <begin position="545"/>
        <end position="571"/>
    </location>
</feature>
<evidence type="ECO:0000256" key="4">
    <source>
        <dbReference type="ARBA" id="ARBA00022692"/>
    </source>
</evidence>
<keyword evidence="6 11" id="KW-1133">Transmembrane helix</keyword>
<keyword evidence="7 11" id="KW-0811">Translocation</keyword>
<keyword evidence="2 11" id="KW-0813">Transport</keyword>
<evidence type="ECO:0000256" key="6">
    <source>
        <dbReference type="ARBA" id="ARBA00022989"/>
    </source>
</evidence>
<dbReference type="InterPro" id="IPR022646">
    <property type="entry name" value="SecD/SecF_CS"/>
</dbReference>
<dbReference type="InterPro" id="IPR022813">
    <property type="entry name" value="SecD/SecF_arch_bac"/>
</dbReference>
<dbReference type="FunFam" id="3.30.70.3400:FF:000003">
    <property type="entry name" value="Preprotein translocase subunit SecD"/>
    <property type="match status" value="1"/>
</dbReference>
<dbReference type="PANTHER" id="PTHR30081">
    <property type="entry name" value="PROTEIN-EXPORT MEMBRANE PROTEIN SEC"/>
    <property type="match status" value="1"/>
</dbReference>
<dbReference type="NCBIfam" id="TIGR00916">
    <property type="entry name" value="2A0604s01"/>
    <property type="match status" value="1"/>
</dbReference>
<dbReference type="InterPro" id="IPR048634">
    <property type="entry name" value="SecD_SecF_C"/>
</dbReference>
<evidence type="ECO:0000256" key="2">
    <source>
        <dbReference type="ARBA" id="ARBA00022448"/>
    </source>
</evidence>
<dbReference type="Pfam" id="PF02355">
    <property type="entry name" value="SecD_SecF_C"/>
    <property type="match status" value="1"/>
</dbReference>
<dbReference type="Pfam" id="PF22599">
    <property type="entry name" value="SecDF_P1_head"/>
    <property type="match status" value="1"/>
</dbReference>
<dbReference type="AlphaFoldDB" id="D2TW99"/>
<feature type="domain" description="SecDF P1 head subdomain" evidence="15">
    <location>
        <begin position="305"/>
        <end position="431"/>
    </location>
</feature>
<dbReference type="InterPro" id="IPR027398">
    <property type="entry name" value="SecD-TM"/>
</dbReference>
<dbReference type="GeneID" id="96878420"/>
<feature type="transmembrane region" description="Helical" evidence="11">
    <location>
        <begin position="503"/>
        <end position="524"/>
    </location>
</feature>
<dbReference type="Gene3D" id="3.30.70.3400">
    <property type="match status" value="2"/>
</dbReference>
<evidence type="ECO:0000313" key="19">
    <source>
        <dbReference type="Proteomes" id="UP001177592"/>
    </source>
</evidence>
<reference evidence="16" key="1">
    <citation type="journal article" date="2010" name="Insect Mol. Biol.">
        <title>The draft genome sequence of Arsenophonus nasoniae, son-killer bacterium of Nasonia vitripennis, reveals genes associated with virulence and symbiosis.</title>
        <authorList>
            <person name="Wilkes T."/>
            <person name="Darby A.C."/>
            <person name="Choi J."/>
            <person name="Colborne J.K."/>
            <person name="Werren J.H."/>
            <person name="Hurst G.D.D."/>
        </authorList>
    </citation>
    <scope>NUCLEOTIDE SEQUENCE</scope>
</reference>
<gene>
    <name evidence="11 16" type="primary">secD</name>
    <name evidence="16" type="ORF">ARN_03190</name>
    <name evidence="17" type="ORF">QE210_14655</name>
    <name evidence="18" type="ORF">QE258_16605</name>
</gene>
<feature type="transmembrane region" description="Helical" evidence="11">
    <location>
        <begin position="577"/>
        <end position="605"/>
    </location>
</feature>
<dbReference type="Gene3D" id="3.30.1360.200">
    <property type="match status" value="1"/>
</dbReference>
<dbReference type="GO" id="GO:0043952">
    <property type="term" value="P:protein transport by the Sec complex"/>
    <property type="evidence" value="ECO:0007669"/>
    <property type="project" value="UniProtKB-UniRule"/>
</dbReference>
<dbReference type="GO" id="GO:0015450">
    <property type="term" value="F:protein-transporting ATPase activity"/>
    <property type="evidence" value="ECO:0007669"/>
    <property type="project" value="InterPro"/>
</dbReference>
<feature type="domain" description="SecD export protein N-terminal TM" evidence="13">
    <location>
        <begin position="2"/>
        <end position="103"/>
    </location>
</feature>
<dbReference type="Pfam" id="PF07549">
    <property type="entry name" value="Sec_GG"/>
    <property type="match status" value="1"/>
</dbReference>
<dbReference type="GO" id="GO:0005886">
    <property type="term" value="C:plasma membrane"/>
    <property type="evidence" value="ECO:0007669"/>
    <property type="project" value="UniProtKB-SubCell"/>
</dbReference>
<dbReference type="GO" id="GO:0065002">
    <property type="term" value="P:intracellular protein transmembrane transport"/>
    <property type="evidence" value="ECO:0007669"/>
    <property type="project" value="UniProtKB-UniRule"/>
</dbReference>
<evidence type="ECO:0000313" key="18">
    <source>
        <dbReference type="EMBL" id="WGM05152.1"/>
    </source>
</evidence>
<evidence type="ECO:0000256" key="3">
    <source>
        <dbReference type="ARBA" id="ARBA00022475"/>
    </source>
</evidence>
<dbReference type="Gene3D" id="1.20.1640.10">
    <property type="entry name" value="Multidrug efflux transporter AcrB transmembrane domain"/>
    <property type="match status" value="1"/>
</dbReference>
<evidence type="ECO:0000313" key="16">
    <source>
        <dbReference type="EMBL" id="CBA71630.1"/>
    </source>
</evidence>
<dbReference type="Pfam" id="PF21760">
    <property type="entry name" value="SecD_1st"/>
    <property type="match status" value="1"/>
</dbReference>
<evidence type="ECO:0000256" key="5">
    <source>
        <dbReference type="ARBA" id="ARBA00022927"/>
    </source>
</evidence>
<dbReference type="FunFam" id="3.30.1360.200:FF:000001">
    <property type="entry name" value="Protein translocase subunit SecD"/>
    <property type="match status" value="1"/>
</dbReference>
<feature type="transmembrane region" description="Helical" evidence="11">
    <location>
        <begin position="477"/>
        <end position="497"/>
    </location>
</feature>
<dbReference type="NCBIfam" id="TIGR01129">
    <property type="entry name" value="secD"/>
    <property type="match status" value="1"/>
</dbReference>
<accession>D2TW99</accession>
<dbReference type="Proteomes" id="UP001177595">
    <property type="component" value="Chromosome"/>
</dbReference>
<comment type="function">
    <text evidence="11">Part of the Sec protein translocase complex. Interacts with the SecYEG preprotein conducting channel. SecDF uses the proton motive force (PMF) to complete protein translocation after the ATP-dependent function of SecA.</text>
</comment>
<feature type="domain" description="Protein export membrane protein SecD/SecF C-terminal" evidence="12">
    <location>
        <begin position="433"/>
        <end position="601"/>
    </location>
</feature>
<protein>
    <recommendedName>
        <fullName evidence="10 11">Protein translocase subunit SecD</fullName>
    </recommendedName>
</protein>
<organism evidence="16">
    <name type="scientific">Arsenophonus nasoniae</name>
    <name type="common">son-killer infecting Nasonia vitripennis</name>
    <dbReference type="NCBI Taxonomy" id="638"/>
    <lineage>
        <taxon>Bacteria</taxon>
        <taxon>Pseudomonadati</taxon>
        <taxon>Pseudomonadota</taxon>
        <taxon>Gammaproteobacteria</taxon>
        <taxon>Enterobacterales</taxon>
        <taxon>Morganellaceae</taxon>
        <taxon>Arsenophonus</taxon>
    </lineage>
</organism>
<reference evidence="17" key="2">
    <citation type="submission" date="2023-04" db="EMBL/GenBank/DDBJ databases">
        <title>Genome dynamics across the evolutionary transition to endosymbiosis.</title>
        <authorList>
            <person name="Siozios S."/>
            <person name="Nadal-Jimenez P."/>
            <person name="Azagi T."/>
            <person name="Sprong H."/>
            <person name="Frost C.L."/>
            <person name="Parratt S.R."/>
            <person name="Taylor G."/>
            <person name="Brettell L."/>
            <person name="Lew K.C."/>
            <person name="Croft L."/>
            <person name="King K.C."/>
            <person name="Brockhurst M.A."/>
            <person name="Hypsa V."/>
            <person name="Novakova E."/>
            <person name="Darby A.C."/>
            <person name="Hurst G.D.D."/>
        </authorList>
    </citation>
    <scope>NUCLEOTIDE SEQUENCE</scope>
    <source>
        <strain evidence="18">ANv_CAN</strain>
        <strain evidence="17">APv</strain>
    </source>
</reference>
<feature type="transmembrane region" description="Helical" evidence="11">
    <location>
        <begin position="453"/>
        <end position="472"/>
    </location>
</feature>
<dbReference type="EMBL" id="FN545156">
    <property type="protein sequence ID" value="CBA71630.1"/>
    <property type="molecule type" value="Genomic_DNA"/>
</dbReference>
<comment type="subcellular location">
    <subcellularLocation>
        <location evidence="1 11">Cell membrane</location>
        <topology evidence="1 11">Multi-pass membrane protein</topology>
    </subcellularLocation>
</comment>
<keyword evidence="8 11" id="KW-0472">Membrane</keyword>
<proteinExistence type="inferred from homology"/>